<dbReference type="OMA" id="QTERTIW"/>
<feature type="compositionally biased region" description="Acidic residues" evidence="1">
    <location>
        <begin position="126"/>
        <end position="136"/>
    </location>
</feature>
<name>A0A1C7LYQ9_GRIFR</name>
<dbReference type="OrthoDB" id="3248986at2759"/>
<gene>
    <name evidence="2" type="ORF">A0H81_10696</name>
</gene>
<sequence>MPKDSKLPTSRRICPCRACKFNPSAGLQTERTIWNHLQTQNKHEPKHASATGHHTARGDEHATGYMQAPPAVAATSVGVPPQVVLESEHEEGSHQDHLRDTWEEHLDDGRLYLDVPAVERDNGGFSDDEPGLDSDLGDNNNMAVESFSQDCSSIGLNLALDITQENLSYRLSRSPSPSFSDPHVQNTVHNTPPASRPSSPANSDISLELDVEEDPLYASAEDIFDSLCMDEGLEDIGDAPTYGSPAAFSEDPILRSAYIRAFIAATVHGATNDLVRHILDSTYETISSLSRRGGFDVPGLDKMARTLRTVERRLGVDADQYLVFYFVCNICWFRHHPSELYALSGPACSQDGCLGTLYKTKIMANGKRKRIPTKIMPTTPTLPTLQRILSRPGKVEEFSKWREEGDASGQTPPAEREDWPGWANPQFRMYDMTDGWGWRAIQAGLQRRRGGKWGIEDVDVHELHQRFVALPIGLVLMFNIDWFQGTKRGNHSVGAIYITICNNPRSKRFLAEETILNCVIPGPDEPSLEQLNFVLEPFVNDMRQLYYGVNFHIPDEPEPQPAHGYLYINASDLPASRKTSGLRGHTSKWFMCPLCHQPFHSLIHPDCYDSEKFRLREDWRYIKYAFLSRHANEYDHQEIRERRGVIWSALNILPDWLPSRDSPTDFMHAAYLGETKHVIQDILVGGGMFIKRRRGNKPLDKLECFLADIWWPSTIGRLPNNLATGGAGKADQWRNFTTVLVVALYSSWNVNGEIPDEDAPQFSQSTKAGEAHARVEALLHERRCTHAAYNVNSTPEEFDDIPKVAMDRNYRRHFNVVMEWCAAIRIWSSQSISVEEASRAHDCHARACQTWAQMNCHLTPYFHLLMHLTSSYLLRLGPIYSWWAYPYERNNGLLGRFKHNGHGGGELEATLMRGWTKMTLIHDLILHLEALGPNKTEEDEAAITALKKYLKGDRKTSSTRGTLLTMIATMAADQSDALVQLPRYKKKVNLRTLGLYALVFTHLRSLWEPTTYLIPDTSMAPLADCDMALQLPTAARAVDMLRPFVVDEDVPEMPWNIRAVDLGLGVWHYGRLGAQIVVDVNAFSGHFALGSVMHCEMRLWVTMSLCHSTQEPDGLENDY</sequence>
<dbReference type="AlphaFoldDB" id="A0A1C7LYQ9"/>
<evidence type="ECO:0008006" key="4">
    <source>
        <dbReference type="Google" id="ProtNLM"/>
    </source>
</evidence>
<evidence type="ECO:0000313" key="3">
    <source>
        <dbReference type="Proteomes" id="UP000092993"/>
    </source>
</evidence>
<accession>A0A1C7LYQ9</accession>
<feature type="compositionally biased region" description="Low complexity" evidence="1">
    <location>
        <begin position="192"/>
        <end position="203"/>
    </location>
</feature>
<reference evidence="2 3" key="1">
    <citation type="submission" date="2016-03" db="EMBL/GenBank/DDBJ databases">
        <title>Whole genome sequencing of Grifola frondosa 9006-11.</title>
        <authorList>
            <person name="Min B."/>
            <person name="Park H."/>
            <person name="Kim J.-G."/>
            <person name="Cho H."/>
            <person name="Oh Y.-L."/>
            <person name="Kong W.-S."/>
            <person name="Choi I.-G."/>
        </authorList>
    </citation>
    <scope>NUCLEOTIDE SEQUENCE [LARGE SCALE GENOMIC DNA]</scope>
    <source>
        <strain evidence="2 3">9006-11</strain>
    </source>
</reference>
<dbReference type="STRING" id="5627.A0A1C7LYQ9"/>
<feature type="region of interest" description="Disordered" evidence="1">
    <location>
        <begin position="171"/>
        <end position="203"/>
    </location>
</feature>
<evidence type="ECO:0000256" key="1">
    <source>
        <dbReference type="SAM" id="MobiDB-lite"/>
    </source>
</evidence>
<evidence type="ECO:0000313" key="2">
    <source>
        <dbReference type="EMBL" id="OBZ69366.1"/>
    </source>
</evidence>
<protein>
    <recommendedName>
        <fullName evidence="4">Transposase family Tnp2 protein</fullName>
    </recommendedName>
</protein>
<comment type="caution">
    <text evidence="2">The sequence shown here is derived from an EMBL/GenBank/DDBJ whole genome shotgun (WGS) entry which is preliminary data.</text>
</comment>
<dbReference type="EMBL" id="LUGG01000017">
    <property type="protein sequence ID" value="OBZ69366.1"/>
    <property type="molecule type" value="Genomic_DNA"/>
</dbReference>
<feature type="region of interest" description="Disordered" evidence="1">
    <location>
        <begin position="119"/>
        <end position="138"/>
    </location>
</feature>
<proteinExistence type="predicted"/>
<dbReference type="PANTHER" id="PTHR46579">
    <property type="entry name" value="F5/8 TYPE C DOMAIN-CONTAINING PROTEIN-RELATED"/>
    <property type="match status" value="1"/>
</dbReference>
<dbReference type="PANTHER" id="PTHR46579:SF1">
    <property type="entry name" value="F5_8 TYPE C DOMAIN-CONTAINING PROTEIN"/>
    <property type="match status" value="1"/>
</dbReference>
<feature type="compositionally biased region" description="Low complexity" evidence="1">
    <location>
        <begin position="171"/>
        <end position="180"/>
    </location>
</feature>
<keyword evidence="3" id="KW-1185">Reference proteome</keyword>
<dbReference type="Proteomes" id="UP000092993">
    <property type="component" value="Unassembled WGS sequence"/>
</dbReference>
<feature type="region of interest" description="Disordered" evidence="1">
    <location>
        <begin position="40"/>
        <end position="61"/>
    </location>
</feature>
<organism evidence="2 3">
    <name type="scientific">Grifola frondosa</name>
    <name type="common">Maitake</name>
    <name type="synonym">Polyporus frondosus</name>
    <dbReference type="NCBI Taxonomy" id="5627"/>
    <lineage>
        <taxon>Eukaryota</taxon>
        <taxon>Fungi</taxon>
        <taxon>Dikarya</taxon>
        <taxon>Basidiomycota</taxon>
        <taxon>Agaricomycotina</taxon>
        <taxon>Agaricomycetes</taxon>
        <taxon>Polyporales</taxon>
        <taxon>Grifolaceae</taxon>
        <taxon>Grifola</taxon>
    </lineage>
</organism>